<feature type="domain" description="C2H2-type" evidence="1">
    <location>
        <begin position="402"/>
        <end position="429"/>
    </location>
</feature>
<evidence type="ECO:0000313" key="2">
    <source>
        <dbReference type="EMBL" id="KAF2245819.1"/>
    </source>
</evidence>
<accession>A0A6A6I6G4</accession>
<evidence type="ECO:0000313" key="3">
    <source>
        <dbReference type="Proteomes" id="UP000800094"/>
    </source>
</evidence>
<name>A0A6A6I6G4_9PLEO</name>
<dbReference type="GeneID" id="54579312"/>
<gene>
    <name evidence="2" type="ORF">BU26DRAFT_488478</name>
</gene>
<feature type="domain" description="C2H2-type" evidence="1">
    <location>
        <begin position="690"/>
        <end position="714"/>
    </location>
</feature>
<sequence>MPRDPAPALIADATCRCLVSFKDCLKLTGTGHPRNISLVEDQLARFSLWVTNAGVFATPRASLEHRLQGVPGVQAVIIGLLETLQDRLHACYVCLSSLATIGAHNDPGADFGTMVRKVADETTLLFRLMNTIRKASKDAQNSHTAKTFVLQDDEGNNIEQTVRELFARNIQDQFPGISNAIKERLVATMLLRWKRILYTTIHYGKAPTRPTTSVTQPAIKLPPGLQSSMSAPMPTEASDVSKPSMATHISQSIVQSTTLTATTPTAAKLKEASSPSVASVSRTVFLENHHDLVFPPAPGAYARQKYQKLVETRQQEHVAQLEAIGMPSSFAGQHSYDSNAEVLERISEANREFERTLKRDWEDYEGEMQELVCPFCLYVLAPEDVLEEKQWRAHVINDLDAYVCLFEDCENPEELYRHSKDWLSHMRGHSLRWRCQSKSHGIQLFSSSAEYEDHLKTRHKGSFTDAQVHALASRTARTIGPLFPSCPLCGLEQTGSSLEDHIIGHLQSLALESLPAYHEDAMEGFSGDGKHIINTTTRPTSRTTSRSALFAAETSGVVGGTAPIQQGDENVTATIDTPEQESSSGSTSKELTTKFSLPIFQHYGSWLTASRPFFCTFCLEGNEVSSFKTKQDWKRHEQNYHEHGQRCRCAFPDCAEVFARNVEELMRHGHTHPNFDPRYHMDIVQTQKAYACGFENCRVLLNDWVQRCDHVAHHMRDLEDSSPSCWNYNRILRNLLKHPAVKDTWKPIRSRRCPMYRVLKSELSWDPGETRDIRRRLEYHDFGTSLEALLEELFYVGIPVEKRLGPTFPDHDLSFFSRFSPYLSSLSKPKGFKDSPYNTGS</sequence>
<dbReference type="PANTHER" id="PTHR35391">
    <property type="entry name" value="C2H2-TYPE DOMAIN-CONTAINING PROTEIN-RELATED"/>
    <property type="match status" value="1"/>
</dbReference>
<dbReference type="AlphaFoldDB" id="A0A6A6I6G4"/>
<dbReference type="SMART" id="SM00355">
    <property type="entry name" value="ZnF_C2H2"/>
    <property type="match status" value="4"/>
</dbReference>
<dbReference type="PANTHER" id="PTHR35391:SF7">
    <property type="entry name" value="C2H2-TYPE DOMAIN-CONTAINING PROTEIN"/>
    <property type="match status" value="1"/>
</dbReference>
<feature type="domain" description="C2H2-type" evidence="1">
    <location>
        <begin position="613"/>
        <end position="641"/>
    </location>
</feature>
<dbReference type="InterPro" id="IPR013087">
    <property type="entry name" value="Znf_C2H2_type"/>
</dbReference>
<protein>
    <recommendedName>
        <fullName evidence="1">C2H2-type domain-containing protein</fullName>
    </recommendedName>
</protein>
<dbReference type="EMBL" id="ML987199">
    <property type="protein sequence ID" value="KAF2245819.1"/>
    <property type="molecule type" value="Genomic_DNA"/>
</dbReference>
<reference evidence="2" key="1">
    <citation type="journal article" date="2020" name="Stud. Mycol.">
        <title>101 Dothideomycetes genomes: a test case for predicting lifestyles and emergence of pathogens.</title>
        <authorList>
            <person name="Haridas S."/>
            <person name="Albert R."/>
            <person name="Binder M."/>
            <person name="Bloem J."/>
            <person name="Labutti K."/>
            <person name="Salamov A."/>
            <person name="Andreopoulos B."/>
            <person name="Baker S."/>
            <person name="Barry K."/>
            <person name="Bills G."/>
            <person name="Bluhm B."/>
            <person name="Cannon C."/>
            <person name="Castanera R."/>
            <person name="Culley D."/>
            <person name="Daum C."/>
            <person name="Ezra D."/>
            <person name="Gonzalez J."/>
            <person name="Henrissat B."/>
            <person name="Kuo A."/>
            <person name="Liang C."/>
            <person name="Lipzen A."/>
            <person name="Lutzoni F."/>
            <person name="Magnuson J."/>
            <person name="Mondo S."/>
            <person name="Nolan M."/>
            <person name="Ohm R."/>
            <person name="Pangilinan J."/>
            <person name="Park H.-J."/>
            <person name="Ramirez L."/>
            <person name="Alfaro M."/>
            <person name="Sun H."/>
            <person name="Tritt A."/>
            <person name="Yoshinaga Y."/>
            <person name="Zwiers L.-H."/>
            <person name="Turgeon B."/>
            <person name="Goodwin S."/>
            <person name="Spatafora J."/>
            <person name="Crous P."/>
            <person name="Grigoriev I."/>
        </authorList>
    </citation>
    <scope>NUCLEOTIDE SEQUENCE</scope>
    <source>
        <strain evidence="2">CBS 122368</strain>
    </source>
</reference>
<dbReference type="Proteomes" id="UP000800094">
    <property type="component" value="Unassembled WGS sequence"/>
</dbReference>
<evidence type="ECO:0000259" key="1">
    <source>
        <dbReference type="SMART" id="SM00355"/>
    </source>
</evidence>
<feature type="domain" description="C2H2-type" evidence="1">
    <location>
        <begin position="484"/>
        <end position="505"/>
    </location>
</feature>
<organism evidence="2 3">
    <name type="scientific">Trematosphaeria pertusa</name>
    <dbReference type="NCBI Taxonomy" id="390896"/>
    <lineage>
        <taxon>Eukaryota</taxon>
        <taxon>Fungi</taxon>
        <taxon>Dikarya</taxon>
        <taxon>Ascomycota</taxon>
        <taxon>Pezizomycotina</taxon>
        <taxon>Dothideomycetes</taxon>
        <taxon>Pleosporomycetidae</taxon>
        <taxon>Pleosporales</taxon>
        <taxon>Massarineae</taxon>
        <taxon>Trematosphaeriaceae</taxon>
        <taxon>Trematosphaeria</taxon>
    </lineage>
</organism>
<keyword evidence="3" id="KW-1185">Reference proteome</keyword>
<dbReference type="OrthoDB" id="3758860at2759"/>
<proteinExistence type="predicted"/>
<dbReference type="RefSeq" id="XP_033680823.1">
    <property type="nucleotide sequence ID" value="XM_033825982.1"/>
</dbReference>